<sequence length="306" mass="32652">MTRYLLALTLFATTIAAQAQHEGPIPTQALVTVDSRNPTVPTITDLTVKVNNRKAELTGLSPVHASGAEVAILIDDGLRISVSRELDTLRSFIKSLRPGTEVFVGYMQNGRVLAGQNFTTDFDAAAQSLRMPVGSPGVSASPYFCLSDFVKHWPEEASSGPASKARFVLLITNGVDPYNGSTSIMNQNSPYVDAAVRDAQRAGVAVSSIYYSDAGFRGGRASFSGQSYLSQIAEGTGGTAYYQGTGNPVSIEPYLKQFQQAISETYVASFIAPGGKGMVQLKVSTKLPKTKVHAATYVRPGTQLQQ</sequence>
<reference evidence="2" key="1">
    <citation type="submission" date="2023-03" db="EMBL/GenBank/DDBJ databases">
        <title>Edaphobacter sp.</title>
        <authorList>
            <person name="Huber K.J."/>
            <person name="Papendorf J."/>
            <person name="Pilke C."/>
            <person name="Bunk B."/>
            <person name="Sproeer C."/>
            <person name="Pester M."/>
        </authorList>
    </citation>
    <scope>NUCLEOTIDE SEQUENCE</scope>
    <source>
        <strain evidence="2">DSM 109919</strain>
        <strain evidence="3">DSM 109920</strain>
    </source>
</reference>
<evidence type="ECO:0000256" key="1">
    <source>
        <dbReference type="SAM" id="SignalP"/>
    </source>
</evidence>
<evidence type="ECO:0000313" key="3">
    <source>
        <dbReference type="EMBL" id="XBH12587.1"/>
    </source>
</evidence>
<protein>
    <recommendedName>
        <fullName evidence="4">VWA domain-containing protein</fullName>
    </recommendedName>
</protein>
<feature type="signal peptide" evidence="1">
    <location>
        <begin position="1"/>
        <end position="19"/>
    </location>
</feature>
<dbReference type="RefSeq" id="WP_348266812.1">
    <property type="nucleotide sequence ID" value="NZ_CP121194.1"/>
</dbReference>
<accession>A0AAU7D621</accession>
<keyword evidence="1" id="KW-0732">Signal</keyword>
<dbReference type="EMBL" id="CP121195">
    <property type="protein sequence ID" value="XBH12587.1"/>
    <property type="molecule type" value="Genomic_DNA"/>
</dbReference>
<proteinExistence type="predicted"/>
<dbReference type="EMBL" id="CP121194">
    <property type="protein sequence ID" value="XBH09299.1"/>
    <property type="molecule type" value="Genomic_DNA"/>
</dbReference>
<organism evidence="2">
    <name type="scientific">Edaphobacter paludis</name>
    <dbReference type="NCBI Taxonomy" id="3035702"/>
    <lineage>
        <taxon>Bacteria</taxon>
        <taxon>Pseudomonadati</taxon>
        <taxon>Acidobacteriota</taxon>
        <taxon>Terriglobia</taxon>
        <taxon>Terriglobales</taxon>
        <taxon>Acidobacteriaceae</taxon>
        <taxon>Edaphobacter</taxon>
    </lineage>
</organism>
<evidence type="ECO:0008006" key="4">
    <source>
        <dbReference type="Google" id="ProtNLM"/>
    </source>
</evidence>
<gene>
    <name evidence="2" type="ORF">P4G45_12505</name>
    <name evidence="3" type="ORF">P8936_12920</name>
</gene>
<dbReference type="KEGG" id="epl:P4G45_12505"/>
<dbReference type="InterPro" id="IPR036465">
    <property type="entry name" value="vWFA_dom_sf"/>
</dbReference>
<dbReference type="Gene3D" id="3.40.50.410">
    <property type="entry name" value="von Willebrand factor, type A domain"/>
    <property type="match status" value="1"/>
</dbReference>
<feature type="chain" id="PRO_5043288373" description="VWA domain-containing protein" evidence="1">
    <location>
        <begin position="20"/>
        <end position="306"/>
    </location>
</feature>
<name>A0AAU7CVC1_9BACT</name>
<evidence type="ECO:0000313" key="2">
    <source>
        <dbReference type="EMBL" id="XBH09299.1"/>
    </source>
</evidence>
<dbReference type="AlphaFoldDB" id="A0AAU7CVC1"/>
<accession>A0AAU7CVC1</accession>
<dbReference type="SUPFAM" id="SSF53300">
    <property type="entry name" value="vWA-like"/>
    <property type="match status" value="1"/>
</dbReference>